<gene>
    <name evidence="2" type="ORF">BP6252_02644</name>
</gene>
<dbReference type="EMBL" id="PDLM01000002">
    <property type="protein sequence ID" value="RDW85054.1"/>
    <property type="molecule type" value="Genomic_DNA"/>
</dbReference>
<keyword evidence="3" id="KW-1185">Reference proteome</keyword>
<reference evidence="2 3" key="1">
    <citation type="journal article" date="2018" name="IMA Fungus">
        <title>IMA Genome-F 9: Draft genome sequence of Annulohypoxylon stygium, Aspergillus mulundensis, Berkeleyomyces basicola (syn. Thielaviopsis basicola), Ceratocystis smalleyi, two Cercospora beticola strains, Coleophoma cylindrospora, Fusarium fracticaudum, Phialophora cf. hyalina, and Morchella septimelata.</title>
        <authorList>
            <person name="Wingfield B.D."/>
            <person name="Bills G.F."/>
            <person name="Dong Y."/>
            <person name="Huang W."/>
            <person name="Nel W.J."/>
            <person name="Swalarsk-Parry B.S."/>
            <person name="Vaghefi N."/>
            <person name="Wilken P.M."/>
            <person name="An Z."/>
            <person name="de Beer Z.W."/>
            <person name="De Vos L."/>
            <person name="Chen L."/>
            <person name="Duong T.A."/>
            <person name="Gao Y."/>
            <person name="Hammerbacher A."/>
            <person name="Kikkert J.R."/>
            <person name="Li Y."/>
            <person name="Li H."/>
            <person name="Li K."/>
            <person name="Li Q."/>
            <person name="Liu X."/>
            <person name="Ma X."/>
            <person name="Naidoo K."/>
            <person name="Pethybridge S.J."/>
            <person name="Sun J."/>
            <person name="Steenkamp E.T."/>
            <person name="van der Nest M.A."/>
            <person name="van Wyk S."/>
            <person name="Wingfield M.J."/>
            <person name="Xiong C."/>
            <person name="Yue Q."/>
            <person name="Zhang X."/>
        </authorList>
    </citation>
    <scope>NUCLEOTIDE SEQUENCE [LARGE SCALE GENOMIC DNA]</scope>
    <source>
        <strain evidence="2 3">BP6252</strain>
    </source>
</reference>
<dbReference type="AlphaFoldDB" id="A0A3D8SFX8"/>
<feature type="compositionally biased region" description="Basic and acidic residues" evidence="1">
    <location>
        <begin position="140"/>
        <end position="168"/>
    </location>
</feature>
<name>A0A3D8SFX8_9HELO</name>
<feature type="compositionally biased region" description="Polar residues" evidence="1">
    <location>
        <begin position="336"/>
        <end position="346"/>
    </location>
</feature>
<dbReference type="STRING" id="1849047.A0A3D8SFX8"/>
<comment type="caution">
    <text evidence="2">The sequence shown here is derived from an EMBL/GenBank/DDBJ whole genome shotgun (WGS) entry which is preliminary data.</text>
</comment>
<dbReference type="OrthoDB" id="3438093at2759"/>
<proteinExistence type="predicted"/>
<dbReference type="Proteomes" id="UP000256645">
    <property type="component" value="Unassembled WGS sequence"/>
</dbReference>
<feature type="compositionally biased region" description="Polar residues" evidence="1">
    <location>
        <begin position="370"/>
        <end position="388"/>
    </location>
</feature>
<sequence length="388" mass="43416">MVTSTFGLLLKRNNSANVRDRHEQVSQPRNASYHARRKMCVKQFLGFICGHCSIPTLRKCPISLQIDSYPACAIPAEHPIWVNDYCPACGRVVWNNYVLAQERDHEAKHARGECHCNTDFNLQREYPLRSIPDAQTSQRNELERTSEPYLRRNPNEHGQGKEEMHRSAQDQSGSFPHHAYFQTQPGSYQKTEYFEGYLGNAGTQQNISKVARQEGAPSRSAGMQAEQLGYGIHEAATLTRNAQGRLNHNVGSYQEHGNPHANSYGQAHSSQESCSVEDYLPHKYGLHNVAGGLRYYPVNAKPHDIGRQLFRAPMNGLNHRHHLPFPDQGRGHRRGTSTLGHQNTKTGRGRPRGNRSAKSSTGSEGDKSSPIYTAGNQVKGTEAQKATK</sequence>
<feature type="region of interest" description="Disordered" evidence="1">
    <location>
        <begin position="130"/>
        <end position="182"/>
    </location>
</feature>
<evidence type="ECO:0000313" key="3">
    <source>
        <dbReference type="Proteomes" id="UP000256645"/>
    </source>
</evidence>
<organism evidence="2 3">
    <name type="scientific">Coleophoma cylindrospora</name>
    <dbReference type="NCBI Taxonomy" id="1849047"/>
    <lineage>
        <taxon>Eukaryota</taxon>
        <taxon>Fungi</taxon>
        <taxon>Dikarya</taxon>
        <taxon>Ascomycota</taxon>
        <taxon>Pezizomycotina</taxon>
        <taxon>Leotiomycetes</taxon>
        <taxon>Helotiales</taxon>
        <taxon>Dermateaceae</taxon>
        <taxon>Coleophoma</taxon>
    </lineage>
</organism>
<accession>A0A3D8SFX8</accession>
<protein>
    <submittedName>
        <fullName evidence="2">Uncharacterized protein</fullName>
    </submittedName>
</protein>
<evidence type="ECO:0000256" key="1">
    <source>
        <dbReference type="SAM" id="MobiDB-lite"/>
    </source>
</evidence>
<feature type="region of interest" description="Disordered" evidence="1">
    <location>
        <begin position="316"/>
        <end position="388"/>
    </location>
</feature>
<evidence type="ECO:0000313" key="2">
    <source>
        <dbReference type="EMBL" id="RDW85054.1"/>
    </source>
</evidence>